<comment type="caution">
    <text evidence="1">The sequence shown here is derived from an EMBL/GenBank/DDBJ whole genome shotgun (WGS) entry which is preliminary data.</text>
</comment>
<evidence type="ECO:0000313" key="1">
    <source>
        <dbReference type="EMBL" id="CAA7260344.1"/>
    </source>
</evidence>
<dbReference type="AlphaFoldDB" id="A0A8S0W2Y7"/>
<proteinExistence type="predicted"/>
<evidence type="ECO:0008006" key="3">
    <source>
        <dbReference type="Google" id="ProtNLM"/>
    </source>
</evidence>
<dbReference type="EMBL" id="CACVBS010000029">
    <property type="protein sequence ID" value="CAA7260344.1"/>
    <property type="molecule type" value="Genomic_DNA"/>
</dbReference>
<dbReference type="OrthoDB" id="2833243at2759"/>
<keyword evidence="2" id="KW-1185">Reference proteome</keyword>
<protein>
    <recommendedName>
        <fullName evidence="3">F-box domain-containing protein</fullName>
    </recommendedName>
</protein>
<reference evidence="1 2" key="1">
    <citation type="submission" date="2020-01" db="EMBL/GenBank/DDBJ databases">
        <authorList>
            <person name="Gupta K D."/>
        </authorList>
    </citation>
    <scope>NUCLEOTIDE SEQUENCE [LARGE SCALE GENOMIC DNA]</scope>
</reference>
<dbReference type="Proteomes" id="UP000467700">
    <property type="component" value="Unassembled WGS sequence"/>
</dbReference>
<organism evidence="1 2">
    <name type="scientific">Cyclocybe aegerita</name>
    <name type="common">Black poplar mushroom</name>
    <name type="synonym">Agrocybe aegerita</name>
    <dbReference type="NCBI Taxonomy" id="1973307"/>
    <lineage>
        <taxon>Eukaryota</taxon>
        <taxon>Fungi</taxon>
        <taxon>Dikarya</taxon>
        <taxon>Basidiomycota</taxon>
        <taxon>Agaricomycotina</taxon>
        <taxon>Agaricomycetes</taxon>
        <taxon>Agaricomycetidae</taxon>
        <taxon>Agaricales</taxon>
        <taxon>Agaricineae</taxon>
        <taxon>Bolbitiaceae</taxon>
        <taxon>Cyclocybe</taxon>
    </lineage>
</organism>
<evidence type="ECO:0000313" key="2">
    <source>
        <dbReference type="Proteomes" id="UP000467700"/>
    </source>
</evidence>
<sequence>MATLDNRETAPVPHLQSNVPLLPEIWVEIFKIIVDSSTDSTRTTFTGRKHNPLLILTWVCSDWRKLAVSTPSLWSKPQIQINRTSLKSAKHKESYAKLVDLWIDRSQQCPLAIFLVDLQGNRRGRRAPSNVHFLPWSIPEPIVKECRRWETLYLKTSQDSGDYLWRFIPFKNSLINLKSIKIQVKPRTIVDGGPLIVEEQPQLTFIEGATKLCAVHLSVPELFFGSSLPFADLTTLDLVVDQKHRFVFPLPIFQCLRALIMCPKLLHAAFNCGPAPAGEVIPHMAPIYHPNLTELHIFETHTRPEMPGTRTFLEKLTVPYLTSLLVTSDRNPPDGEPSRWDHESMHDFLSRSPGLELLSLRFPNVDQVNVGEALKYLHCLSNLRHFTLSIFHDPQTPVEHDVLMSFFMKDDRWPLGYISRVHYWVNTPQKILNITTDSLIKQDKYKSGILVVPEL</sequence>
<gene>
    <name evidence="1" type="ORF">AAE3_LOCUS2699</name>
</gene>
<accession>A0A8S0W2Y7</accession>
<name>A0A8S0W2Y7_CYCAE</name>